<sequence>MPSNLPSSFASAAAGQNPSRDTRSGGRSDGRGNTSGEWPRSGRSTNGGTLTFRRISTTPSSQSLNSQMQTSEPIQSASADPAVISALPVGSTSFENSGVLRYSREQLLSIFSATHESNSQRPDVSALFVPGWNPGQINGTASRGWGKTSDSHVAPQEPDICWDTPGSTTAVGLQEMSAEEKEASRAFSSFHCRNKLHGLFASDVNSNVKPPAQNKDGNHSGGGVNGRKASLSHGSSSNFGLASPSAASRPGTRRRETTDTNPYSGGGGLTSPASATRPSREDASFWFGRKNADHKDSTFEEPEEDAGARETPAKSLPFGNLMRNNTTPSGSGFGGVSPWQTSGPTTLPGIGSFGNFALPGSTLGDKRPGNPRGESRLAHLIPKESSDNIASKEGGGASDPNRPWRPRQRTDTDPFGGEDSVSGSAVLGGAQDTSPPPMSHPPLHTTYDTPVKGSTSDFGMSSLNLGGHHEHDQAPLSPSETNPYRSPPGERNEHEDVGDRQHGSTNIADHVSGYGGGLPRSFAHAAFDGSDRSQTSSVGAKAYPPLSNLTGWPSSSTPDRERAPFSGFGGSLFGPVGDLQSPSLGNLGGVFGPASTTGFGGSGSFGRASKLGSLFPPAMQAQMQAQDNESLSDSVPDLRQPNPLGAIGRTAPGDHSRETGSPMRSGRGIFGDMFAPVETSRTPGASESLHGISAAPHNPAFTATSNAPSYAASQASEPPSVQSRTMVMPDRMRWVYLDPQGQQQGPFTGLEMNDWYKANFFTPDLRVKKLEDSEFEPLGQLIRRIGNSREPFLVPQIGIPHGPPSQTGPFSNSGGVIQPPLVNAFPSFGRTLTAEEQNNLERRKQEEQYLMARHREYYATQQSMGRVPIPGVPGLHHHSSAHSLQSQPSFGSITSPITMPPQPPIGAIGSSSSFFEAPATHQAAIPGSSGQGLDMFREDELARLSGPERQMLAGLHGAGAIGGNLPPQPIGAPTSEAGVRGQLPSSNELSEDAEGFRGRLQEFEKLRAQHDAEMAERQASPLREKSNEQSAQTSSPAQPTEPESVPKQSPGAEAARRQAENEQSTALAKQYQQAQAAAAAAKISGLPMPFPPPPSATPLPAPAPQRVKSNLPDQYATSSRSGTPEITPSSAAAQPPPLAPWAKDGNLESHKGPSLKEIQQAEAQKAAKAEEAAALARRALLEQEAAREREKAAAAAPGLPTTSTWGTASPVNPSAASSPWAKPAPGKTPAAGPATQAQTSDKKKTLAEIQREEEARKQKAKEAALQTGPPASVGKRYADLASKPNTASTPSQASSNNNNNNNNNNSSGWATVGAGGKVKAPTGPSSQTRPTSATKPVATAAAPTSRPVVKPSNSTAGPAHTEAMEEFTKWLHGQLAKGITGVTDIEAFANTLIGFPLVGDLISDAIYANSKTMDGRHFAEEFIRRKKLADKGVVEKQPAKSPSADTQSSTAGGWNEVAKKSSYKEPTNDASLMQGAGFKVVPGRKKGKK</sequence>
<evidence type="ECO:0000259" key="2">
    <source>
        <dbReference type="PROSITE" id="PS50829"/>
    </source>
</evidence>
<feature type="compositionally biased region" description="Low complexity" evidence="1">
    <location>
        <begin position="1330"/>
        <end position="1344"/>
    </location>
</feature>
<evidence type="ECO:0000256" key="1">
    <source>
        <dbReference type="SAM" id="MobiDB-lite"/>
    </source>
</evidence>
<dbReference type="EMBL" id="JBANMG010000004">
    <property type="protein sequence ID" value="KAK6953737.1"/>
    <property type="molecule type" value="Genomic_DNA"/>
</dbReference>
<dbReference type="Proteomes" id="UP001369815">
    <property type="component" value="Unassembled WGS sequence"/>
</dbReference>
<feature type="compositionally biased region" description="Basic and acidic residues" evidence="1">
    <location>
        <begin position="364"/>
        <end position="386"/>
    </location>
</feature>
<gene>
    <name evidence="3" type="ORF">Daesc_003699</name>
</gene>
<feature type="compositionally biased region" description="Polar residues" evidence="1">
    <location>
        <begin position="1283"/>
        <end position="1293"/>
    </location>
</feature>
<evidence type="ECO:0000313" key="4">
    <source>
        <dbReference type="Proteomes" id="UP001369815"/>
    </source>
</evidence>
<feature type="compositionally biased region" description="Polar residues" evidence="1">
    <location>
        <begin position="1443"/>
        <end position="1452"/>
    </location>
</feature>
<protein>
    <recommendedName>
        <fullName evidence="2">GYF domain-containing protein</fullName>
    </recommendedName>
</protein>
<feature type="compositionally biased region" description="Low complexity" evidence="1">
    <location>
        <begin position="1294"/>
        <end position="1307"/>
    </location>
</feature>
<dbReference type="PANTHER" id="PTHR14445">
    <property type="entry name" value="GRB10 INTERACTING GYF PROTEIN"/>
    <property type="match status" value="1"/>
</dbReference>
<comment type="caution">
    <text evidence="3">The sequence shown here is derived from an EMBL/GenBank/DDBJ whole genome shotgun (WGS) entry which is preliminary data.</text>
</comment>
<feature type="compositionally biased region" description="Polar residues" evidence="1">
    <location>
        <begin position="1"/>
        <end position="18"/>
    </location>
</feature>
<dbReference type="InterPro" id="IPR003169">
    <property type="entry name" value="GYF"/>
</dbReference>
<feature type="compositionally biased region" description="Polar residues" evidence="1">
    <location>
        <begin position="888"/>
        <end position="897"/>
    </location>
</feature>
<dbReference type="CDD" id="cd00072">
    <property type="entry name" value="GYF"/>
    <property type="match status" value="1"/>
</dbReference>
<dbReference type="InterPro" id="IPR051640">
    <property type="entry name" value="GRB10-interact_GYF"/>
</dbReference>
<feature type="region of interest" description="Disordered" evidence="1">
    <location>
        <begin position="1"/>
        <end position="77"/>
    </location>
</feature>
<keyword evidence="4" id="KW-1185">Reference proteome</keyword>
<feature type="compositionally biased region" description="Polar residues" evidence="1">
    <location>
        <begin position="1107"/>
        <end position="1127"/>
    </location>
</feature>
<feature type="compositionally biased region" description="Polar residues" evidence="1">
    <location>
        <begin position="701"/>
        <end position="722"/>
    </location>
</feature>
<feature type="region of interest" description="Disordered" evidence="1">
    <location>
        <begin position="143"/>
        <end position="165"/>
    </location>
</feature>
<dbReference type="SUPFAM" id="SSF55277">
    <property type="entry name" value="GYF domain"/>
    <property type="match status" value="1"/>
</dbReference>
<dbReference type="PROSITE" id="PS50829">
    <property type="entry name" value="GYF"/>
    <property type="match status" value="1"/>
</dbReference>
<feature type="compositionally biased region" description="Basic and acidic residues" evidence="1">
    <location>
        <begin position="1457"/>
        <end position="1467"/>
    </location>
</feature>
<feature type="region of interest" description="Disordered" evidence="1">
    <location>
        <begin position="1433"/>
        <end position="1489"/>
    </location>
</feature>
<feature type="domain" description="GYF" evidence="2">
    <location>
        <begin position="731"/>
        <end position="779"/>
    </location>
</feature>
<reference evidence="3 4" key="1">
    <citation type="journal article" date="2024" name="Front Chem Biol">
        <title>Unveiling the potential of Daldinia eschscholtzii MFLUCC 19-0629 through bioactivity and bioinformatics studies for enhanced sustainable agriculture production.</title>
        <authorList>
            <person name="Brooks S."/>
            <person name="Weaver J.A."/>
            <person name="Klomchit A."/>
            <person name="Alharthi S.A."/>
            <person name="Onlamun T."/>
            <person name="Nurani R."/>
            <person name="Vong T.K."/>
            <person name="Alberti F."/>
            <person name="Greco C."/>
        </authorList>
    </citation>
    <scope>NUCLEOTIDE SEQUENCE [LARGE SCALE GENOMIC DNA]</scope>
    <source>
        <strain evidence="3">MFLUCC 19-0629</strain>
    </source>
</reference>
<feature type="region of interest" description="Disordered" evidence="1">
    <location>
        <begin position="639"/>
        <end position="722"/>
    </location>
</feature>
<organism evidence="3 4">
    <name type="scientific">Daldinia eschscholtzii</name>
    <dbReference type="NCBI Taxonomy" id="292717"/>
    <lineage>
        <taxon>Eukaryota</taxon>
        <taxon>Fungi</taxon>
        <taxon>Dikarya</taxon>
        <taxon>Ascomycota</taxon>
        <taxon>Pezizomycotina</taxon>
        <taxon>Sordariomycetes</taxon>
        <taxon>Xylariomycetidae</taxon>
        <taxon>Xylariales</taxon>
        <taxon>Hypoxylaceae</taxon>
        <taxon>Daldinia</taxon>
    </lineage>
</organism>
<evidence type="ECO:0000313" key="3">
    <source>
        <dbReference type="EMBL" id="KAK6953737.1"/>
    </source>
</evidence>
<feature type="region of interest" description="Disordered" evidence="1">
    <location>
        <begin position="868"/>
        <end position="912"/>
    </location>
</feature>
<feature type="compositionally biased region" description="Pro residues" evidence="1">
    <location>
        <begin position="1088"/>
        <end position="1103"/>
    </location>
</feature>
<feature type="compositionally biased region" description="Low complexity" evidence="1">
    <location>
        <begin position="1061"/>
        <end position="1081"/>
    </location>
</feature>
<feature type="compositionally biased region" description="Low complexity" evidence="1">
    <location>
        <begin position="1155"/>
        <end position="1164"/>
    </location>
</feature>
<dbReference type="Gene3D" id="3.30.1490.40">
    <property type="match status" value="1"/>
</dbReference>
<feature type="compositionally biased region" description="Polar residues" evidence="1">
    <location>
        <begin position="1028"/>
        <end position="1038"/>
    </location>
</feature>
<feature type="compositionally biased region" description="Polar residues" evidence="1">
    <location>
        <begin position="42"/>
        <end position="77"/>
    </location>
</feature>
<name>A0AAX6MMW2_9PEZI</name>
<dbReference type="Pfam" id="PF02213">
    <property type="entry name" value="GYF"/>
    <property type="match status" value="1"/>
</dbReference>
<feature type="compositionally biased region" description="Basic and acidic residues" evidence="1">
    <location>
        <begin position="1240"/>
        <end position="1262"/>
    </location>
</feature>
<feature type="region of interest" description="Disordered" evidence="1">
    <location>
        <begin position="1011"/>
        <end position="1360"/>
    </location>
</feature>
<feature type="compositionally biased region" description="Basic and acidic residues" evidence="1">
    <location>
        <begin position="488"/>
        <end position="502"/>
    </location>
</feature>
<feature type="compositionally biased region" description="Low complexity" evidence="1">
    <location>
        <begin position="1208"/>
        <end position="1238"/>
    </location>
</feature>
<feature type="compositionally biased region" description="Basic and acidic residues" evidence="1">
    <location>
        <begin position="1179"/>
        <end position="1192"/>
    </location>
</feature>
<feature type="compositionally biased region" description="Polar residues" evidence="1">
    <location>
        <begin position="446"/>
        <end position="464"/>
    </location>
</feature>
<dbReference type="PANTHER" id="PTHR14445:SF36">
    <property type="entry name" value="FI03272P-RELATED"/>
    <property type="match status" value="1"/>
</dbReference>
<feature type="region of interest" description="Disordered" evidence="1">
    <location>
        <begin position="203"/>
        <end position="509"/>
    </location>
</feature>
<dbReference type="GO" id="GO:0005829">
    <property type="term" value="C:cytosol"/>
    <property type="evidence" value="ECO:0007669"/>
    <property type="project" value="TreeGrafter"/>
</dbReference>
<dbReference type="InterPro" id="IPR035445">
    <property type="entry name" value="GYF-like_dom_sf"/>
</dbReference>
<proteinExistence type="predicted"/>
<feature type="compositionally biased region" description="Basic and acidic residues" evidence="1">
    <location>
        <begin position="1011"/>
        <end position="1027"/>
    </location>
</feature>
<accession>A0AAX6MMW2</accession>
<feature type="region of interest" description="Disordered" evidence="1">
    <location>
        <begin position="957"/>
        <end position="993"/>
    </location>
</feature>
<feature type="compositionally biased region" description="Basic and acidic residues" evidence="1">
    <location>
        <begin position="20"/>
        <end position="30"/>
    </location>
</feature>
<dbReference type="SMART" id="SM00444">
    <property type="entry name" value="GYF"/>
    <property type="match status" value="1"/>
</dbReference>